<keyword evidence="7" id="KW-0472">Membrane</keyword>
<dbReference type="GO" id="GO:0004519">
    <property type="term" value="F:endonuclease activity"/>
    <property type="evidence" value="ECO:0007669"/>
    <property type="project" value="UniProtKB-KW"/>
</dbReference>
<dbReference type="RefSeq" id="XP_004374081.2">
    <property type="nucleotide sequence ID" value="XM_004374024.2"/>
</dbReference>
<evidence type="ECO:0000256" key="2">
    <source>
        <dbReference type="ARBA" id="ARBA00022679"/>
    </source>
</evidence>
<feature type="domain" description="Murine leukemia virus integrase C-terminal" evidence="8">
    <location>
        <begin position="324"/>
        <end position="376"/>
    </location>
</feature>
<feature type="transmembrane region" description="Helical" evidence="7">
    <location>
        <begin position="122"/>
        <end position="145"/>
    </location>
</feature>
<keyword evidence="6" id="KW-0378">Hydrolase</keyword>
<name>A0A2Y9QZF5_TRIMA</name>
<keyword evidence="3" id="KW-0548">Nucleotidyltransferase</keyword>
<evidence type="ECO:0000256" key="5">
    <source>
        <dbReference type="ARBA" id="ARBA00022759"/>
    </source>
</evidence>
<evidence type="ECO:0000313" key="10">
    <source>
        <dbReference type="RefSeq" id="XP_004374081.2"/>
    </source>
</evidence>
<evidence type="ECO:0000256" key="6">
    <source>
        <dbReference type="ARBA" id="ARBA00022801"/>
    </source>
</evidence>
<reference evidence="10 11" key="1">
    <citation type="submission" date="2025-04" db="UniProtKB">
        <authorList>
            <consortium name="RefSeq"/>
        </authorList>
    </citation>
    <scope>IDENTIFICATION</scope>
</reference>
<dbReference type="KEGG" id="tmu:101342074"/>
<dbReference type="InterPro" id="IPR008405">
    <property type="entry name" value="ApoL"/>
</dbReference>
<organism evidence="9 12">
    <name type="scientific">Trichechus manatus latirostris</name>
    <name type="common">Florida manatee</name>
    <dbReference type="NCBI Taxonomy" id="127582"/>
    <lineage>
        <taxon>Eukaryota</taxon>
        <taxon>Metazoa</taxon>
        <taxon>Chordata</taxon>
        <taxon>Craniata</taxon>
        <taxon>Vertebrata</taxon>
        <taxon>Euteleostomi</taxon>
        <taxon>Mammalia</taxon>
        <taxon>Eutheria</taxon>
        <taxon>Afrotheria</taxon>
        <taxon>Sirenia</taxon>
        <taxon>Trichechidae</taxon>
        <taxon>Trichechus</taxon>
    </lineage>
</organism>
<evidence type="ECO:0000259" key="8">
    <source>
        <dbReference type="Pfam" id="PF18697"/>
    </source>
</evidence>
<evidence type="ECO:0000256" key="3">
    <source>
        <dbReference type="ARBA" id="ARBA00022695"/>
    </source>
</evidence>
<dbReference type="GO" id="GO:0005576">
    <property type="term" value="C:extracellular region"/>
    <property type="evidence" value="ECO:0007669"/>
    <property type="project" value="InterPro"/>
</dbReference>
<dbReference type="Pfam" id="PF18697">
    <property type="entry name" value="MLVIN_C"/>
    <property type="match status" value="1"/>
</dbReference>
<gene>
    <name evidence="10 11 12" type="primary">LOC101342074</name>
</gene>
<evidence type="ECO:0000313" key="9">
    <source>
        <dbReference type="Proteomes" id="UP000248480"/>
    </source>
</evidence>
<evidence type="ECO:0000256" key="4">
    <source>
        <dbReference type="ARBA" id="ARBA00022722"/>
    </source>
</evidence>
<sequence>MNPEPHGFSSETQDIIEDVIEYLKNGISQEELQLLLSEDQDWERFQVEADLSRDEADILHEALNKLRMDTATEDKDMLQKELLDRDRFLDEFPMVKMELEERISELHALADKVDKTHRDCTISYLVANSVGAFSGVLTILGLALAPVTAGVSLALSATGMGLGTAAAITSVSTSIVDHSNRLSAKASASKLMLTGDHESVVKAVLPSLVPITKNCIQVSSKITKTVHAIKLAKDNPRLVANARRLMTTGNISKRRGPSPREGPGKREDAPLFGLWRSLNLWWPGGPATGEESMAASCGRRKLSCIMLHWAVWILQKFSLEIAVHSFQRSDQVLLQKWKDLPLQPEWTGPFTVLLSAHTAVKLEGVKLWSHHSRVKPCPAYSEKKEWKVQPIDA</sequence>
<comment type="similarity">
    <text evidence="1">Belongs to the apolipoprotein L family.</text>
</comment>
<keyword evidence="7" id="KW-0812">Transmembrane</keyword>
<accession>A0A2Y9QZF5</accession>
<evidence type="ECO:0000256" key="1">
    <source>
        <dbReference type="ARBA" id="ARBA00010090"/>
    </source>
</evidence>
<feature type="transmembrane region" description="Helical" evidence="7">
    <location>
        <begin position="151"/>
        <end position="176"/>
    </location>
</feature>
<keyword evidence="5" id="KW-0255">Endonuclease</keyword>
<keyword evidence="2" id="KW-0808">Transferase</keyword>
<dbReference type="GO" id="GO:0016787">
    <property type="term" value="F:hydrolase activity"/>
    <property type="evidence" value="ECO:0007669"/>
    <property type="project" value="UniProtKB-KW"/>
</dbReference>
<dbReference type="PANTHER" id="PTHR14096">
    <property type="entry name" value="APOLIPOPROTEIN L"/>
    <property type="match status" value="1"/>
</dbReference>
<dbReference type="GO" id="GO:0016020">
    <property type="term" value="C:membrane"/>
    <property type="evidence" value="ECO:0007669"/>
    <property type="project" value="TreeGrafter"/>
</dbReference>
<proteinExistence type="inferred from homology"/>
<dbReference type="GO" id="GO:0042157">
    <property type="term" value="P:lipoprotein metabolic process"/>
    <property type="evidence" value="ECO:0007669"/>
    <property type="project" value="InterPro"/>
</dbReference>
<dbReference type="STRING" id="127582.A0A2Y9QZF5"/>
<dbReference type="PANTHER" id="PTHR14096:SF27">
    <property type="entry name" value="APOLIPOPROTEIN L2"/>
    <property type="match status" value="1"/>
</dbReference>
<dbReference type="RefSeq" id="XP_023584803.1">
    <property type="nucleotide sequence ID" value="XM_023729035.1"/>
</dbReference>
<keyword evidence="4" id="KW-0540">Nuclease</keyword>
<evidence type="ECO:0000313" key="11">
    <source>
        <dbReference type="RefSeq" id="XP_023584803.1"/>
    </source>
</evidence>
<dbReference type="RefSeq" id="XP_023584804.1">
    <property type="nucleotide sequence ID" value="XM_023729036.1"/>
</dbReference>
<protein>
    <submittedName>
        <fullName evidence="10 11">Apolipoprotein L2-like isoform X1</fullName>
    </submittedName>
</protein>
<dbReference type="Pfam" id="PF05461">
    <property type="entry name" value="ApoL"/>
    <property type="match status" value="1"/>
</dbReference>
<dbReference type="Gene3D" id="2.30.30.850">
    <property type="match status" value="1"/>
</dbReference>
<keyword evidence="9" id="KW-1185">Reference proteome</keyword>
<evidence type="ECO:0000313" key="12">
    <source>
        <dbReference type="RefSeq" id="XP_023584804.1"/>
    </source>
</evidence>
<evidence type="ECO:0000256" key="7">
    <source>
        <dbReference type="SAM" id="Phobius"/>
    </source>
</evidence>
<dbReference type="GeneID" id="101342074"/>
<dbReference type="GO" id="GO:0016779">
    <property type="term" value="F:nucleotidyltransferase activity"/>
    <property type="evidence" value="ECO:0007669"/>
    <property type="project" value="UniProtKB-KW"/>
</dbReference>
<dbReference type="GO" id="GO:0008289">
    <property type="term" value="F:lipid binding"/>
    <property type="evidence" value="ECO:0007669"/>
    <property type="project" value="InterPro"/>
</dbReference>
<keyword evidence="7" id="KW-1133">Transmembrane helix</keyword>
<dbReference type="GO" id="GO:0006869">
    <property type="term" value="P:lipid transport"/>
    <property type="evidence" value="ECO:0007669"/>
    <property type="project" value="InterPro"/>
</dbReference>
<dbReference type="Proteomes" id="UP000248480">
    <property type="component" value="Unplaced"/>
</dbReference>
<dbReference type="InterPro" id="IPR040643">
    <property type="entry name" value="MLVIN_C"/>
</dbReference>
<dbReference type="AlphaFoldDB" id="A0A2Y9QZF5"/>